<dbReference type="SUPFAM" id="SSF53383">
    <property type="entry name" value="PLP-dependent transferases"/>
    <property type="match status" value="1"/>
</dbReference>
<dbReference type="InterPro" id="IPR015421">
    <property type="entry name" value="PyrdxlP-dep_Trfase_major"/>
</dbReference>
<comment type="caution">
    <text evidence="5">The sequence shown here is derived from an EMBL/GenBank/DDBJ whole genome shotgun (WGS) entry which is preliminary data.</text>
</comment>
<dbReference type="EMBL" id="AKKV01000025">
    <property type="protein sequence ID" value="EIT85471.1"/>
    <property type="molecule type" value="Genomic_DNA"/>
</dbReference>
<evidence type="ECO:0000313" key="5">
    <source>
        <dbReference type="EMBL" id="EIT85471.1"/>
    </source>
</evidence>
<accession>I8J180</accession>
<proteinExistence type="predicted"/>
<dbReference type="RefSeq" id="WP_007201996.1">
    <property type="nucleotide sequence ID" value="NZ_AKKV01000025.1"/>
</dbReference>
<dbReference type="PIRSF" id="PIRSF005572">
    <property type="entry name" value="NifS"/>
    <property type="match status" value="1"/>
</dbReference>
<protein>
    <submittedName>
        <fullName evidence="5">Class V aminotransferase</fullName>
    </submittedName>
</protein>
<dbReference type="PANTHER" id="PTHR11601:SF50">
    <property type="entry name" value="CYSTEINE DESULFURASE ISCS 2-RELATED"/>
    <property type="match status" value="1"/>
</dbReference>
<keyword evidence="5" id="KW-0032">Aminotransferase</keyword>
<dbReference type="InterPro" id="IPR015422">
    <property type="entry name" value="PyrdxlP-dep_Trfase_small"/>
</dbReference>
<dbReference type="InterPro" id="IPR000192">
    <property type="entry name" value="Aminotrans_V_dom"/>
</dbReference>
<dbReference type="eggNOG" id="COG1104">
    <property type="taxonomic scope" value="Bacteria"/>
</dbReference>
<keyword evidence="6" id="KW-1185">Reference proteome</keyword>
<keyword evidence="5" id="KW-0808">Transferase</keyword>
<gene>
    <name evidence="5" type="ORF">A374_09548</name>
</gene>
<evidence type="ECO:0000256" key="2">
    <source>
        <dbReference type="ARBA" id="ARBA00022898"/>
    </source>
</evidence>
<evidence type="ECO:0000256" key="3">
    <source>
        <dbReference type="SAM" id="Coils"/>
    </source>
</evidence>
<name>I8J180_9BACL</name>
<dbReference type="Gene3D" id="1.10.260.50">
    <property type="match status" value="1"/>
</dbReference>
<dbReference type="PATRIC" id="fig|1196324.3.peg.1948"/>
<dbReference type="Gene3D" id="3.90.1150.10">
    <property type="entry name" value="Aspartate Aminotransferase, domain 1"/>
    <property type="match status" value="1"/>
</dbReference>
<dbReference type="OrthoDB" id="9808002at2"/>
<dbReference type="InterPro" id="IPR016454">
    <property type="entry name" value="Cysteine_dSase"/>
</dbReference>
<keyword evidence="2" id="KW-0663">Pyridoxal phosphate</keyword>
<evidence type="ECO:0000259" key="4">
    <source>
        <dbReference type="Pfam" id="PF00266"/>
    </source>
</evidence>
<organism evidence="5 6">
    <name type="scientific">Fictibacillus macauensis ZFHKF-1</name>
    <dbReference type="NCBI Taxonomy" id="1196324"/>
    <lineage>
        <taxon>Bacteria</taxon>
        <taxon>Bacillati</taxon>
        <taxon>Bacillota</taxon>
        <taxon>Bacilli</taxon>
        <taxon>Bacillales</taxon>
        <taxon>Fictibacillaceae</taxon>
        <taxon>Fictibacillus</taxon>
    </lineage>
</organism>
<dbReference type="AlphaFoldDB" id="I8J180"/>
<evidence type="ECO:0000256" key="1">
    <source>
        <dbReference type="ARBA" id="ARBA00001933"/>
    </source>
</evidence>
<dbReference type="Proteomes" id="UP000004080">
    <property type="component" value="Unassembled WGS sequence"/>
</dbReference>
<comment type="cofactor">
    <cofactor evidence="1">
        <name>pyridoxal 5'-phosphate</name>
        <dbReference type="ChEBI" id="CHEBI:597326"/>
    </cofactor>
</comment>
<dbReference type="Gene3D" id="3.40.640.10">
    <property type="entry name" value="Type I PLP-dependent aspartate aminotransferase-like (Major domain)"/>
    <property type="match status" value="1"/>
</dbReference>
<reference evidence="5 6" key="1">
    <citation type="journal article" date="2012" name="J. Bacteriol.">
        <title>Genome of Bacillus macauensis ZFHKF-1, a Long-Chain-Forming Bacterium.</title>
        <authorList>
            <person name="Cai L."/>
            <person name="Zhang T."/>
        </authorList>
    </citation>
    <scope>NUCLEOTIDE SEQUENCE [LARGE SCALE GENOMIC DNA]</scope>
    <source>
        <strain evidence="5 6">ZFHKF-1</strain>
    </source>
</reference>
<evidence type="ECO:0000313" key="6">
    <source>
        <dbReference type="Proteomes" id="UP000004080"/>
    </source>
</evidence>
<dbReference type="STRING" id="1196324.A374_09548"/>
<feature type="domain" description="Aminotransferase class V" evidence="4">
    <location>
        <begin position="2"/>
        <end position="362"/>
    </location>
</feature>
<dbReference type="InterPro" id="IPR015424">
    <property type="entry name" value="PyrdxlP-dep_Trfase"/>
</dbReference>
<dbReference type="GO" id="GO:0008483">
    <property type="term" value="F:transaminase activity"/>
    <property type="evidence" value="ECO:0007669"/>
    <property type="project" value="UniProtKB-KW"/>
</dbReference>
<keyword evidence="3" id="KW-0175">Coiled coil</keyword>
<dbReference type="Pfam" id="PF00266">
    <property type="entry name" value="Aminotran_5"/>
    <property type="match status" value="1"/>
</dbReference>
<feature type="coiled-coil region" evidence="3">
    <location>
        <begin position="351"/>
        <end position="378"/>
    </location>
</feature>
<dbReference type="PANTHER" id="PTHR11601">
    <property type="entry name" value="CYSTEINE DESULFURYLASE FAMILY MEMBER"/>
    <property type="match status" value="1"/>
</dbReference>
<sequence length="380" mass="41767">MIYFDNSATTKPYKDVLDAFVTVSQAYFANPSSIHSKGGESERLLQQARKTVSQLLHVKPQEIIFTSGGTEGNNTAIKGVAMQYATRGKHLITSAVEHASSFETFHALETLGFDVTYLPVDEEGRISVDELKAAIREDTILVSLISVNNETGTIGPIEEVGKLLQEYKKIYFHVDHVQGIGKVPLSFTKAGVDLCTISGHKVHGLKGTGILYKRESVLLSPLLTGGEQEGSVRAGTENVAGIVSLAKALRMTFEYMDAGVRNMEKITSYMRDELEKLPSVVINTPKTQCAPHILNFSVEDVKPEVLIHALDQKEIYVSTRSACASKQTGASRVLLAMGMKEKRASSAIRLSLSYENTMEEAEIVLRELKKAVTELQEIMR</sequence>